<keyword evidence="9 11" id="KW-0472">Membrane</keyword>
<dbReference type="EMBL" id="JACMSC010000011">
    <property type="protein sequence ID" value="KAG6500795.1"/>
    <property type="molecule type" value="Genomic_DNA"/>
</dbReference>
<evidence type="ECO:0000256" key="3">
    <source>
        <dbReference type="ARBA" id="ARBA00022516"/>
    </source>
</evidence>
<keyword evidence="10" id="KW-0012">Acyltransferase</keyword>
<evidence type="ECO:0000313" key="12">
    <source>
        <dbReference type="EMBL" id="KAG6500795.1"/>
    </source>
</evidence>
<keyword evidence="7 11" id="KW-1133">Transmembrane helix</keyword>
<keyword evidence="3" id="KW-0444">Lipid biosynthesis</keyword>
<dbReference type="InterPro" id="IPR007130">
    <property type="entry name" value="DAGAT"/>
</dbReference>
<dbReference type="GO" id="GO:0004144">
    <property type="term" value="F:diacylglycerol O-acyltransferase activity"/>
    <property type="evidence" value="ECO:0007669"/>
    <property type="project" value="UniProtKB-ARBA"/>
</dbReference>
<comment type="caution">
    <text evidence="12">The sequence shown here is derived from an EMBL/GenBank/DDBJ whole genome shotgun (WGS) entry which is preliminary data.</text>
</comment>
<comment type="similarity">
    <text evidence="2 11">Belongs to the diacylglycerol acyltransferase family.</text>
</comment>
<comment type="subcellular location">
    <subcellularLocation>
        <location evidence="1 11">Endoplasmic reticulum membrane</location>
        <topology evidence="1 11">Multi-pass membrane protein</topology>
    </subcellularLocation>
</comment>
<dbReference type="AlphaFoldDB" id="A0A8J5G3K5"/>
<sequence>MGVAAAEGDDGVVNGDGPTVFRGTAYSFLRTNLALALWLGAIHFDAALVLVALLFLPLRLAAASVSISFYPSLLLLALQLMPLVCLLRCRVFAVLLFFMVIPIDERSRFGRRLSRFICKYACGYFPITLHVENIKDFSPDQAYVFAYEPHSVLPIAVCALADLTGFMPLPKIKVLASSAVFYTPFLRHIWTWLGLAPASRKNFYSYLDSGYSCIIVPGGVQEMLHMDCDSEVAFLKSRRGFVRISMEMGRPLVPVFAFGQVFISRDLKIMLIYLPQLSFGTPIFFLLNSNIYQWWKPTRKSFVNIARALKFTPLIYWGRFGYQHFLAFSLIITPIPYQHPIDVVVGRPIELTKNPNPTSEEVKLLFELFSYSNLVEIISNPGVWSGIGAFTGINEVHSKFVRALKELFEKYKSKVGHPDLELRIV</sequence>
<dbReference type="PANTHER" id="PTHR12317">
    <property type="entry name" value="DIACYLGLYCEROL O-ACYLTRANSFERASE"/>
    <property type="match status" value="1"/>
</dbReference>
<keyword evidence="13" id="KW-1185">Reference proteome</keyword>
<keyword evidence="8" id="KW-0443">Lipid metabolism</keyword>
<dbReference type="EC" id="2.3.1.-" evidence="11"/>
<evidence type="ECO:0000256" key="6">
    <source>
        <dbReference type="ARBA" id="ARBA00022824"/>
    </source>
</evidence>
<evidence type="ECO:0000256" key="10">
    <source>
        <dbReference type="ARBA" id="ARBA00023315"/>
    </source>
</evidence>
<evidence type="ECO:0000313" key="13">
    <source>
        <dbReference type="Proteomes" id="UP000734854"/>
    </source>
</evidence>
<evidence type="ECO:0000256" key="5">
    <source>
        <dbReference type="ARBA" id="ARBA00022692"/>
    </source>
</evidence>
<protein>
    <recommendedName>
        <fullName evidence="11">Acyltransferase</fullName>
        <ecNumber evidence="11">2.3.1.-</ecNumber>
    </recommendedName>
</protein>
<keyword evidence="4 11" id="KW-0808">Transferase</keyword>
<accession>A0A8J5G3K5</accession>
<feature type="transmembrane region" description="Helical" evidence="11">
    <location>
        <begin position="35"/>
        <end position="56"/>
    </location>
</feature>
<evidence type="ECO:0000256" key="8">
    <source>
        <dbReference type="ARBA" id="ARBA00023098"/>
    </source>
</evidence>
<dbReference type="GO" id="GO:0005789">
    <property type="term" value="C:endoplasmic reticulum membrane"/>
    <property type="evidence" value="ECO:0007669"/>
    <property type="project" value="UniProtKB-SubCell"/>
</dbReference>
<gene>
    <name evidence="12" type="ORF">ZIOFF_040650</name>
</gene>
<keyword evidence="6 11" id="KW-0256">Endoplasmic reticulum</keyword>
<evidence type="ECO:0000256" key="4">
    <source>
        <dbReference type="ARBA" id="ARBA00022679"/>
    </source>
</evidence>
<proteinExistence type="inferred from homology"/>
<dbReference type="PANTHER" id="PTHR12317:SF63">
    <property type="entry name" value="DIACYLGLYCEROL O-ACYLTRANSFERASE 2"/>
    <property type="match status" value="1"/>
</dbReference>
<evidence type="ECO:0000256" key="7">
    <source>
        <dbReference type="ARBA" id="ARBA00022989"/>
    </source>
</evidence>
<dbReference type="GO" id="GO:0019432">
    <property type="term" value="P:triglyceride biosynthetic process"/>
    <property type="evidence" value="ECO:0007669"/>
    <property type="project" value="TreeGrafter"/>
</dbReference>
<evidence type="ECO:0000256" key="1">
    <source>
        <dbReference type="ARBA" id="ARBA00004477"/>
    </source>
</evidence>
<feature type="transmembrane region" description="Helical" evidence="11">
    <location>
        <begin position="76"/>
        <end position="103"/>
    </location>
</feature>
<evidence type="ECO:0000256" key="11">
    <source>
        <dbReference type="RuleBase" id="RU367023"/>
    </source>
</evidence>
<evidence type="ECO:0000256" key="2">
    <source>
        <dbReference type="ARBA" id="ARBA00005420"/>
    </source>
</evidence>
<reference evidence="12 13" key="1">
    <citation type="submission" date="2020-08" db="EMBL/GenBank/DDBJ databases">
        <title>Plant Genome Project.</title>
        <authorList>
            <person name="Zhang R.-G."/>
        </authorList>
    </citation>
    <scope>NUCLEOTIDE SEQUENCE [LARGE SCALE GENOMIC DNA]</scope>
    <source>
        <tissue evidence="12">Rhizome</tissue>
    </source>
</reference>
<dbReference type="Proteomes" id="UP000734854">
    <property type="component" value="Unassembled WGS sequence"/>
</dbReference>
<evidence type="ECO:0000256" key="9">
    <source>
        <dbReference type="ARBA" id="ARBA00023136"/>
    </source>
</evidence>
<dbReference type="Pfam" id="PF03982">
    <property type="entry name" value="DAGAT"/>
    <property type="match status" value="2"/>
</dbReference>
<keyword evidence="5 11" id="KW-0812">Transmembrane</keyword>
<organism evidence="12 13">
    <name type="scientific">Zingiber officinale</name>
    <name type="common">Ginger</name>
    <name type="synonym">Amomum zingiber</name>
    <dbReference type="NCBI Taxonomy" id="94328"/>
    <lineage>
        <taxon>Eukaryota</taxon>
        <taxon>Viridiplantae</taxon>
        <taxon>Streptophyta</taxon>
        <taxon>Embryophyta</taxon>
        <taxon>Tracheophyta</taxon>
        <taxon>Spermatophyta</taxon>
        <taxon>Magnoliopsida</taxon>
        <taxon>Liliopsida</taxon>
        <taxon>Zingiberales</taxon>
        <taxon>Zingiberaceae</taxon>
        <taxon>Zingiber</taxon>
    </lineage>
</organism>
<name>A0A8J5G3K5_ZINOF</name>